<feature type="domain" description="Card1 CARF" evidence="2">
    <location>
        <begin position="4"/>
        <end position="157"/>
    </location>
</feature>
<feature type="domain" description="Card1 endonuclease" evidence="1">
    <location>
        <begin position="203"/>
        <end position="296"/>
    </location>
</feature>
<accession>J1I6V9</accession>
<dbReference type="Pfam" id="PF23400">
    <property type="entry name" value="CARF_Card1"/>
    <property type="match status" value="1"/>
</dbReference>
<dbReference type="Pfam" id="PF09002">
    <property type="entry name" value="Card1_endonuc"/>
    <property type="match status" value="1"/>
</dbReference>
<gene>
    <name evidence="3" type="ORF">SapgrDRAFT_2459</name>
</gene>
<dbReference type="Gene3D" id="3.40.50.10770">
    <property type="entry name" value="Hypothetical protein VC1899 like domain (Restriction endonuclease-like)"/>
    <property type="match status" value="1"/>
</dbReference>
<dbReference type="RefSeq" id="WP_002659850.1">
    <property type="nucleotide sequence ID" value="NZ_JH719942.1"/>
</dbReference>
<dbReference type="EMBL" id="JH719942">
    <property type="protein sequence ID" value="EJF54118.1"/>
    <property type="molecule type" value="Genomic_DNA"/>
</dbReference>
<evidence type="ECO:0000313" key="3">
    <source>
        <dbReference type="EMBL" id="EJF54118.1"/>
    </source>
</evidence>
<evidence type="ECO:0000313" key="4">
    <source>
        <dbReference type="Proteomes" id="UP000005113"/>
    </source>
</evidence>
<protein>
    <recommendedName>
        <fullName evidence="5">DUF1887 family protein</fullName>
    </recommendedName>
</protein>
<name>J1I6V9_9BACT</name>
<sequence>MNTVVLLLSKQALPNLSFVKLLKAQNSPIQRYILIGSDFTEKNKFHLHLIEALGLKEGEYELWKIDAESYVQAKKDLAQQLAQKQNQNAQKFWLHLTGGTKMMAMAAQDSFKKHSKTTKAVQLGSYYMPFGGKLLHKIYPSAKSKKIAQLDFTLKEYFGAYGYKIKPQAPKLSPTQVEEIWTQLQADNFNKNQAIKMAKLPKSGDFWEEIIYNFVKQKYQLEDQQIACGLEFKPLDGKKRGNEDGNELDIVFLKNDQLYIIECKALHGEGNEQKKFPGKTMIYPAIYKAAALSQNLGLNANNFLAVACPIHPAASSKKRINVLDKEQNVQTFFAQELAEAIDIDSILKIK</sequence>
<dbReference type="GO" id="GO:0003676">
    <property type="term" value="F:nucleic acid binding"/>
    <property type="evidence" value="ECO:0007669"/>
    <property type="project" value="InterPro"/>
</dbReference>
<dbReference type="HOGENOM" id="CLU_792004_0_0_10"/>
<dbReference type="Proteomes" id="UP000005113">
    <property type="component" value="Unassembled WGS sequence"/>
</dbReference>
<organism evidence="3 4">
    <name type="scientific">Saprospira grandis DSM 2844</name>
    <dbReference type="NCBI Taxonomy" id="694433"/>
    <lineage>
        <taxon>Bacteria</taxon>
        <taxon>Pseudomonadati</taxon>
        <taxon>Bacteroidota</taxon>
        <taxon>Saprospiria</taxon>
        <taxon>Saprospirales</taxon>
        <taxon>Saprospiraceae</taxon>
        <taxon>Saprospira</taxon>
    </lineage>
</organism>
<dbReference type="InterPro" id="IPR056339">
    <property type="entry name" value="CARF_Card1"/>
</dbReference>
<dbReference type="OrthoDB" id="9785117at2"/>
<dbReference type="AlphaFoldDB" id="J1I6V9"/>
<dbReference type="InterPro" id="IPR015093">
    <property type="entry name" value="Card1_endonucl_dom"/>
</dbReference>
<proteinExistence type="predicted"/>
<dbReference type="SUPFAM" id="SSF52980">
    <property type="entry name" value="Restriction endonuclease-like"/>
    <property type="match status" value="1"/>
</dbReference>
<reference evidence="4" key="1">
    <citation type="journal article" date="2012" name="Stand. Genomic Sci.">
        <title>Permanent draft genome sequence of the gliding predator Saprospira grandis strain Sa g1 (= HR1).</title>
        <authorList>
            <person name="Mavromatis K."/>
            <person name="Chertkov O."/>
            <person name="Lapidus A."/>
            <person name="Nolan M."/>
            <person name="Lucas S."/>
            <person name="Tice H."/>
            <person name="Del Rio T.G."/>
            <person name="Cheng J.F."/>
            <person name="Han C."/>
            <person name="Tapia R."/>
            <person name="Bruce D."/>
            <person name="Goodwin L.A."/>
            <person name="Pitluck S."/>
            <person name="Huntemann M."/>
            <person name="Liolios K."/>
            <person name="Pagani I."/>
            <person name="Ivanova N."/>
            <person name="Mikhailova N."/>
            <person name="Pati A."/>
            <person name="Chen A."/>
            <person name="Palaniappan K."/>
            <person name="Land M."/>
            <person name="Brambilla E.M."/>
            <person name="Rohde M."/>
            <person name="Spring S."/>
            <person name="Goker M."/>
            <person name="Detter J.C."/>
            <person name="Bristow J."/>
            <person name="Eisen J.A."/>
            <person name="Markowitz V."/>
            <person name="Hugenholtz P."/>
            <person name="Kyrpides N.C."/>
            <person name="Klenk H.P."/>
            <person name="Woyke T."/>
        </authorList>
    </citation>
    <scope>NUCLEOTIDE SEQUENCE [LARGE SCALE GENOMIC DNA]</scope>
    <source>
        <strain evidence="4">DSM 2844</strain>
    </source>
</reference>
<dbReference type="InterPro" id="IPR011335">
    <property type="entry name" value="Restrct_endonuc-II-like"/>
</dbReference>
<evidence type="ECO:0008006" key="5">
    <source>
        <dbReference type="Google" id="ProtNLM"/>
    </source>
</evidence>
<dbReference type="InterPro" id="IPR011856">
    <property type="entry name" value="tRNA_endonuc-like_dom_sf"/>
</dbReference>
<evidence type="ECO:0000259" key="2">
    <source>
        <dbReference type="Pfam" id="PF23400"/>
    </source>
</evidence>
<evidence type="ECO:0000259" key="1">
    <source>
        <dbReference type="Pfam" id="PF09002"/>
    </source>
</evidence>
<dbReference type="Gene3D" id="3.40.1350.10">
    <property type="match status" value="1"/>
</dbReference>